<feature type="transmembrane region" description="Helical" evidence="6">
    <location>
        <begin position="125"/>
        <end position="147"/>
    </location>
</feature>
<evidence type="ECO:0000256" key="3">
    <source>
        <dbReference type="ARBA" id="ARBA00022989"/>
    </source>
</evidence>
<feature type="transmembrane region" description="Helical" evidence="6">
    <location>
        <begin position="159"/>
        <end position="181"/>
    </location>
</feature>
<evidence type="ECO:0000256" key="1">
    <source>
        <dbReference type="ARBA" id="ARBA00004141"/>
    </source>
</evidence>
<dbReference type="Proteomes" id="UP000664132">
    <property type="component" value="Unassembled WGS sequence"/>
</dbReference>
<evidence type="ECO:0000259" key="7">
    <source>
        <dbReference type="Pfam" id="PF20684"/>
    </source>
</evidence>
<protein>
    <recommendedName>
        <fullName evidence="7">Rhodopsin domain-containing protein</fullName>
    </recommendedName>
</protein>
<dbReference type="InterPro" id="IPR052337">
    <property type="entry name" value="SAT4-like"/>
</dbReference>
<dbReference type="AlphaFoldDB" id="A0A8H7T4B8"/>
<feature type="domain" description="Rhodopsin" evidence="7">
    <location>
        <begin position="45"/>
        <end position="301"/>
    </location>
</feature>
<evidence type="ECO:0000256" key="4">
    <source>
        <dbReference type="ARBA" id="ARBA00023136"/>
    </source>
</evidence>
<dbReference type="EMBL" id="JAFJYH010000398">
    <property type="protein sequence ID" value="KAG4412220.1"/>
    <property type="molecule type" value="Genomic_DNA"/>
</dbReference>
<keyword evidence="9" id="KW-1185">Reference proteome</keyword>
<organism evidence="8 9">
    <name type="scientific">Cadophora malorum</name>
    <dbReference type="NCBI Taxonomy" id="108018"/>
    <lineage>
        <taxon>Eukaryota</taxon>
        <taxon>Fungi</taxon>
        <taxon>Dikarya</taxon>
        <taxon>Ascomycota</taxon>
        <taxon>Pezizomycotina</taxon>
        <taxon>Leotiomycetes</taxon>
        <taxon>Helotiales</taxon>
        <taxon>Ploettnerulaceae</taxon>
        <taxon>Cadophora</taxon>
    </lineage>
</organism>
<keyword evidence="2 6" id="KW-0812">Transmembrane</keyword>
<name>A0A8H7T4B8_9HELO</name>
<feature type="transmembrane region" description="Helical" evidence="6">
    <location>
        <begin position="201"/>
        <end position="226"/>
    </location>
</feature>
<gene>
    <name evidence="8" type="ORF">IFR04_014647</name>
</gene>
<reference evidence="8" key="1">
    <citation type="submission" date="2021-02" db="EMBL/GenBank/DDBJ databases">
        <title>Genome sequence Cadophora malorum strain M34.</title>
        <authorList>
            <person name="Stefanovic E."/>
            <person name="Vu D."/>
            <person name="Scully C."/>
            <person name="Dijksterhuis J."/>
            <person name="Roader J."/>
            <person name="Houbraken J."/>
        </authorList>
    </citation>
    <scope>NUCLEOTIDE SEQUENCE</scope>
    <source>
        <strain evidence="8">M34</strain>
    </source>
</reference>
<keyword evidence="3 6" id="KW-1133">Transmembrane helix</keyword>
<comment type="caution">
    <text evidence="8">The sequence shown here is derived from an EMBL/GenBank/DDBJ whole genome shotgun (WGS) entry which is preliminary data.</text>
</comment>
<comment type="subcellular location">
    <subcellularLocation>
        <location evidence="1">Membrane</location>
        <topology evidence="1">Multi-pass membrane protein</topology>
    </subcellularLocation>
</comment>
<dbReference type="PANTHER" id="PTHR33048:SF143">
    <property type="entry name" value="EXTRACELLULAR MEMBRANE PROTEIN CFEM DOMAIN-CONTAINING PROTEIN-RELATED"/>
    <property type="match status" value="1"/>
</dbReference>
<dbReference type="PANTHER" id="PTHR33048">
    <property type="entry name" value="PTH11-LIKE INTEGRAL MEMBRANE PROTEIN (AFU_ORTHOLOGUE AFUA_5G11245)"/>
    <property type="match status" value="1"/>
</dbReference>
<evidence type="ECO:0000256" key="6">
    <source>
        <dbReference type="SAM" id="Phobius"/>
    </source>
</evidence>
<comment type="similarity">
    <text evidence="5">Belongs to the SAT4 family.</text>
</comment>
<dbReference type="OrthoDB" id="408702at2759"/>
<feature type="transmembrane region" description="Helical" evidence="6">
    <location>
        <begin position="60"/>
        <end position="77"/>
    </location>
</feature>
<feature type="transmembrane region" description="Helical" evidence="6">
    <location>
        <begin position="238"/>
        <end position="262"/>
    </location>
</feature>
<keyword evidence="4 6" id="KW-0472">Membrane</keyword>
<sequence length="367" mass="41127">MHDGLVAVKVTASLCHKLLGESRSDFFLITVVTVYASAVLFVAFRFVIKAMKRTKGRIDWSDWLLLLAILIAIPNFYNCVKGQISSQIGSELDQTWLILCLGSRNGFGKHFWELQDGQLKGILRMIYIAEVIYVIQLAVPKLSILVFYVNSIPDNGFRLAVFATMGFIILSTAIISTLSIVSCYPIPFFWDRDLKGRCLDINGVAFGIGGLSIVQDVIIIALPIPILRGMRLPWKEKIIVLLMLAAGSSTVLISVLRVRSIVGYGNSNDPSWDYVVITTWSIYEVYVTIITASLPAVRSLLVYLFPQYFAVRSTNQSEDTPDNVSWLRRPGRLVTKAPQISTLQLSTNRFSVRDDHARSWQRIDEAA</sequence>
<dbReference type="Pfam" id="PF20684">
    <property type="entry name" value="Fung_rhodopsin"/>
    <property type="match status" value="1"/>
</dbReference>
<feature type="transmembrane region" description="Helical" evidence="6">
    <location>
        <begin position="282"/>
        <end position="305"/>
    </location>
</feature>
<feature type="transmembrane region" description="Helical" evidence="6">
    <location>
        <begin position="26"/>
        <end position="48"/>
    </location>
</feature>
<evidence type="ECO:0000256" key="2">
    <source>
        <dbReference type="ARBA" id="ARBA00022692"/>
    </source>
</evidence>
<evidence type="ECO:0000256" key="5">
    <source>
        <dbReference type="ARBA" id="ARBA00038359"/>
    </source>
</evidence>
<accession>A0A8H7T4B8</accession>
<evidence type="ECO:0000313" key="8">
    <source>
        <dbReference type="EMBL" id="KAG4412220.1"/>
    </source>
</evidence>
<evidence type="ECO:0000313" key="9">
    <source>
        <dbReference type="Proteomes" id="UP000664132"/>
    </source>
</evidence>
<dbReference type="GO" id="GO:0016020">
    <property type="term" value="C:membrane"/>
    <property type="evidence" value="ECO:0007669"/>
    <property type="project" value="UniProtKB-SubCell"/>
</dbReference>
<dbReference type="InterPro" id="IPR049326">
    <property type="entry name" value="Rhodopsin_dom_fungi"/>
</dbReference>
<proteinExistence type="inferred from homology"/>